<dbReference type="InterPro" id="IPR041720">
    <property type="entry name" value="FbaB-like"/>
</dbReference>
<dbReference type="EMBL" id="RWKW01000056">
    <property type="protein sequence ID" value="RST85362.1"/>
    <property type="molecule type" value="Genomic_DNA"/>
</dbReference>
<dbReference type="InterPro" id="IPR050456">
    <property type="entry name" value="DeoC/FbaB_aldolase"/>
</dbReference>
<comment type="caution">
    <text evidence="1">The sequence shown here is derived from an EMBL/GenBank/DDBJ whole genome shotgun (WGS) entry which is preliminary data.</text>
</comment>
<dbReference type="InterPro" id="IPR002915">
    <property type="entry name" value="DeoC/FbaB/LacD_aldolase"/>
</dbReference>
<dbReference type="RefSeq" id="WP_126700918.1">
    <property type="nucleotide sequence ID" value="NZ_RWKW01000056.1"/>
</dbReference>
<dbReference type="Proteomes" id="UP000278398">
    <property type="component" value="Unassembled WGS sequence"/>
</dbReference>
<dbReference type="InterPro" id="IPR013785">
    <property type="entry name" value="Aldolase_TIM"/>
</dbReference>
<keyword evidence="2" id="KW-1185">Reference proteome</keyword>
<name>A0A429YVA9_9HYPH</name>
<organism evidence="1 2">
    <name type="scientific">Aquibium carbonis</name>
    <dbReference type="NCBI Taxonomy" id="2495581"/>
    <lineage>
        <taxon>Bacteria</taxon>
        <taxon>Pseudomonadati</taxon>
        <taxon>Pseudomonadota</taxon>
        <taxon>Alphaproteobacteria</taxon>
        <taxon>Hyphomicrobiales</taxon>
        <taxon>Phyllobacteriaceae</taxon>
        <taxon>Aquibium</taxon>
    </lineage>
</organism>
<sequence length="280" mass="30926">MRLSTKARMNRLFNNGKCLDVAVDHGVCNEPSFLVGLEDMAGVIDTLVRAKPDAIQMSYGQADLLQGRPEKDKPALVMRIDMGNPYNPERHRVMWAMLQNHDEPIIGALEMDAACVVVNLFMLPDEPELFRQCVENISRVRAACHRYGMPLMIEPLVMLPNAVRGGYQVDGDADKIVALVRLASEMGADIVKADPTDDPEEFHRVVEAARVPVLVRGGGREDLKAVLGKSSTLMKQGAKGMVYGRNIYQHQNPKAVVDALMAIIHRGVDGDAAWDIYNHG</sequence>
<dbReference type="AlphaFoldDB" id="A0A429YVA9"/>
<dbReference type="PIRSF" id="PIRSF038992">
    <property type="entry name" value="Aldolase_Ia"/>
    <property type="match status" value="1"/>
</dbReference>
<dbReference type="Gene3D" id="3.20.20.70">
    <property type="entry name" value="Aldolase class I"/>
    <property type="match status" value="1"/>
</dbReference>
<dbReference type="PANTHER" id="PTHR47916">
    <property type="entry name" value="FRUCTOSE-BISPHOSPHATE ALDOLASE CLASS 1"/>
    <property type="match status" value="1"/>
</dbReference>
<dbReference type="SMART" id="SM01133">
    <property type="entry name" value="DeoC"/>
    <property type="match status" value="1"/>
</dbReference>
<gene>
    <name evidence="1" type="ORF">EJC49_15880</name>
</gene>
<reference evidence="1 2" key="1">
    <citation type="submission" date="2018-12" db="EMBL/GenBank/DDBJ databases">
        <title>Mesorhizobium carbonis sp. nov., isolated from coal mine water.</title>
        <authorList>
            <person name="Xin W."/>
            <person name="Xu Z."/>
            <person name="Xiang F."/>
            <person name="Zhang J."/>
            <person name="Xi L."/>
            <person name="Liu J."/>
        </authorList>
    </citation>
    <scope>NUCLEOTIDE SEQUENCE [LARGE SCALE GENOMIC DNA]</scope>
    <source>
        <strain evidence="1 2">B2.3</strain>
    </source>
</reference>
<dbReference type="SUPFAM" id="SSF51569">
    <property type="entry name" value="Aldolase"/>
    <property type="match status" value="1"/>
</dbReference>
<protein>
    <submittedName>
        <fullName evidence="1">Aldolase</fullName>
    </submittedName>
</protein>
<evidence type="ECO:0000313" key="2">
    <source>
        <dbReference type="Proteomes" id="UP000278398"/>
    </source>
</evidence>
<evidence type="ECO:0000313" key="1">
    <source>
        <dbReference type="EMBL" id="RST85362.1"/>
    </source>
</evidence>
<dbReference type="OrthoDB" id="5915071at2"/>
<dbReference type="PANTHER" id="PTHR47916:SF1">
    <property type="entry name" value="3-HYDROXY-5-PHOSPHONOOXYPENTANE-2,4-DIONE THIOLASE"/>
    <property type="match status" value="1"/>
</dbReference>
<accession>A0A429YVA9</accession>
<dbReference type="Pfam" id="PF01791">
    <property type="entry name" value="DeoC"/>
    <property type="match status" value="1"/>
</dbReference>
<proteinExistence type="predicted"/>
<dbReference type="GO" id="GO:0004332">
    <property type="term" value="F:fructose-bisphosphate aldolase activity"/>
    <property type="evidence" value="ECO:0007669"/>
    <property type="project" value="InterPro"/>
</dbReference>